<proteinExistence type="predicted"/>
<dbReference type="Gene3D" id="3.40.50.10190">
    <property type="entry name" value="BRCT domain"/>
    <property type="match status" value="1"/>
</dbReference>
<dbReference type="Gene3D" id="3.30.470.30">
    <property type="entry name" value="DNA ligase/mRNA capping enzyme"/>
    <property type="match status" value="1"/>
</dbReference>
<dbReference type="InterPro" id="IPR013839">
    <property type="entry name" value="DNAligase_adenylation"/>
</dbReference>
<dbReference type="InterPro" id="IPR003583">
    <property type="entry name" value="Hlx-hairpin-Hlx_DNA-bd_motif"/>
</dbReference>
<evidence type="ECO:0000256" key="10">
    <source>
        <dbReference type="ARBA" id="ARBA00023204"/>
    </source>
</evidence>
<evidence type="ECO:0000256" key="6">
    <source>
        <dbReference type="ARBA" id="ARBA00022763"/>
    </source>
</evidence>
<evidence type="ECO:0000256" key="3">
    <source>
        <dbReference type="ARBA" id="ARBA00022598"/>
    </source>
</evidence>
<evidence type="ECO:0000256" key="4">
    <source>
        <dbReference type="ARBA" id="ARBA00022705"/>
    </source>
</evidence>
<dbReference type="InterPro" id="IPR036420">
    <property type="entry name" value="BRCT_dom_sf"/>
</dbReference>
<evidence type="ECO:0000259" key="12">
    <source>
        <dbReference type="PROSITE" id="PS50172"/>
    </source>
</evidence>
<evidence type="ECO:0000256" key="5">
    <source>
        <dbReference type="ARBA" id="ARBA00022723"/>
    </source>
</evidence>
<evidence type="ECO:0000256" key="9">
    <source>
        <dbReference type="ARBA" id="ARBA00023027"/>
    </source>
</evidence>
<dbReference type="SMART" id="SM00532">
    <property type="entry name" value="LIGANc"/>
    <property type="match status" value="1"/>
</dbReference>
<keyword evidence="10" id="KW-0234">DNA repair</keyword>
<keyword evidence="8" id="KW-0460">Magnesium</keyword>
<accession>A0A6C0KRY8</accession>
<dbReference type="Gene3D" id="2.40.50.140">
    <property type="entry name" value="Nucleic acid-binding proteins"/>
    <property type="match status" value="1"/>
</dbReference>
<evidence type="ECO:0000256" key="8">
    <source>
        <dbReference type="ARBA" id="ARBA00022842"/>
    </source>
</evidence>
<dbReference type="SUPFAM" id="SSF47781">
    <property type="entry name" value="RuvA domain 2-like"/>
    <property type="match status" value="1"/>
</dbReference>
<dbReference type="Gene3D" id="1.10.150.20">
    <property type="entry name" value="5' to 3' exonuclease, C-terminal subdomain"/>
    <property type="match status" value="1"/>
</dbReference>
<keyword evidence="3" id="KW-0436">Ligase</keyword>
<protein>
    <recommendedName>
        <fullName evidence="2">DNA ligase (NAD(+))</fullName>
        <ecNumber evidence="2">6.5.1.2</ecNumber>
    </recommendedName>
</protein>
<dbReference type="SUPFAM" id="SSF52113">
    <property type="entry name" value="BRCT domain"/>
    <property type="match status" value="1"/>
</dbReference>
<keyword evidence="9" id="KW-0520">NAD</keyword>
<dbReference type="SUPFAM" id="SSF50249">
    <property type="entry name" value="Nucleic acid-binding proteins"/>
    <property type="match status" value="1"/>
</dbReference>
<dbReference type="Pfam" id="PF01653">
    <property type="entry name" value="DNA_ligase_aden"/>
    <property type="match status" value="1"/>
</dbReference>
<keyword evidence="6" id="KW-0227">DNA damage</keyword>
<dbReference type="EC" id="6.5.1.2" evidence="2"/>
<reference evidence="13" key="1">
    <citation type="journal article" date="2020" name="Nature">
        <title>Giant virus diversity and host interactions through global metagenomics.</title>
        <authorList>
            <person name="Schulz F."/>
            <person name="Roux S."/>
            <person name="Paez-Espino D."/>
            <person name="Jungbluth S."/>
            <person name="Walsh D.A."/>
            <person name="Denef V.J."/>
            <person name="McMahon K.D."/>
            <person name="Konstantinidis K.T."/>
            <person name="Eloe-Fadrosh E.A."/>
            <person name="Kyrpides N.C."/>
            <person name="Woyke T."/>
        </authorList>
    </citation>
    <scope>NUCLEOTIDE SEQUENCE</scope>
    <source>
        <strain evidence="13">GVMAG-S-3300013014-136</strain>
    </source>
</reference>
<dbReference type="InterPro" id="IPR001357">
    <property type="entry name" value="BRCT_dom"/>
</dbReference>
<evidence type="ECO:0000256" key="11">
    <source>
        <dbReference type="ARBA" id="ARBA00034005"/>
    </source>
</evidence>
<dbReference type="PIRSF" id="PIRSF001604">
    <property type="entry name" value="LigA"/>
    <property type="match status" value="1"/>
</dbReference>
<dbReference type="InterPro" id="IPR004150">
    <property type="entry name" value="NAD_DNA_ligase_OB"/>
</dbReference>
<dbReference type="SMART" id="SM00278">
    <property type="entry name" value="HhH1"/>
    <property type="match status" value="2"/>
</dbReference>
<dbReference type="SUPFAM" id="SSF56091">
    <property type="entry name" value="DNA ligase/mRNA capping enzyme, catalytic domain"/>
    <property type="match status" value="1"/>
</dbReference>
<dbReference type="GO" id="GO:0003677">
    <property type="term" value="F:DNA binding"/>
    <property type="evidence" value="ECO:0007669"/>
    <property type="project" value="InterPro"/>
</dbReference>
<dbReference type="InterPro" id="IPR012340">
    <property type="entry name" value="NA-bd_OB-fold"/>
</dbReference>
<keyword evidence="4" id="KW-0235">DNA replication</keyword>
<dbReference type="AlphaFoldDB" id="A0A6C0KRY8"/>
<dbReference type="GO" id="GO:0006260">
    <property type="term" value="P:DNA replication"/>
    <property type="evidence" value="ECO:0007669"/>
    <property type="project" value="UniProtKB-KW"/>
</dbReference>
<comment type="function">
    <text evidence="1">DNA ligase that catalyzes the formation of phosphodiester linkages between 5'-phosphoryl and 3'-hydroxyl groups in double-stranded DNA using NAD as a coenzyme and as the energy source for the reaction. It is essential for DNA replication and repair of damaged DNA.</text>
</comment>
<evidence type="ECO:0000256" key="1">
    <source>
        <dbReference type="ARBA" id="ARBA00004067"/>
    </source>
</evidence>
<feature type="domain" description="BRCT" evidence="12">
    <location>
        <begin position="552"/>
        <end position="626"/>
    </location>
</feature>
<dbReference type="PROSITE" id="PS50172">
    <property type="entry name" value="BRCT"/>
    <property type="match status" value="1"/>
</dbReference>
<dbReference type="InterPro" id="IPR013840">
    <property type="entry name" value="DNAligase_N"/>
</dbReference>
<dbReference type="GO" id="GO:0006281">
    <property type="term" value="P:DNA repair"/>
    <property type="evidence" value="ECO:0007669"/>
    <property type="project" value="UniProtKB-KW"/>
</dbReference>
<comment type="catalytic activity">
    <reaction evidence="11">
        <text>NAD(+) + (deoxyribonucleotide)n-3'-hydroxyl + 5'-phospho-(deoxyribonucleotide)m = (deoxyribonucleotide)n+m + AMP + beta-nicotinamide D-nucleotide.</text>
        <dbReference type="EC" id="6.5.1.2"/>
    </reaction>
</comment>
<evidence type="ECO:0000256" key="2">
    <source>
        <dbReference type="ARBA" id="ARBA00012722"/>
    </source>
</evidence>
<keyword evidence="7" id="KW-0862">Zinc</keyword>
<dbReference type="InterPro" id="IPR001679">
    <property type="entry name" value="DNA_ligase"/>
</dbReference>
<dbReference type="EMBL" id="MN740961">
    <property type="protein sequence ID" value="QHU19961.1"/>
    <property type="molecule type" value="Genomic_DNA"/>
</dbReference>
<organism evidence="13">
    <name type="scientific">viral metagenome</name>
    <dbReference type="NCBI Taxonomy" id="1070528"/>
    <lineage>
        <taxon>unclassified sequences</taxon>
        <taxon>metagenomes</taxon>
        <taxon>organismal metagenomes</taxon>
    </lineage>
</organism>
<dbReference type="GO" id="GO:0003911">
    <property type="term" value="F:DNA ligase (NAD+) activity"/>
    <property type="evidence" value="ECO:0007669"/>
    <property type="project" value="UniProtKB-EC"/>
</dbReference>
<dbReference type="Pfam" id="PF03120">
    <property type="entry name" value="OB_DNA_ligase"/>
    <property type="match status" value="1"/>
</dbReference>
<dbReference type="Pfam" id="PF00533">
    <property type="entry name" value="BRCT"/>
    <property type="match status" value="1"/>
</dbReference>
<name>A0A6C0KRY8_9ZZZZ</name>
<evidence type="ECO:0000256" key="7">
    <source>
        <dbReference type="ARBA" id="ARBA00022833"/>
    </source>
</evidence>
<sequence>MKLGKFREKMSSCSLELLHKLKLEFDNRYYNTGEETIEDLKYDILVEVLTERDPAFFVKIGCKLREGDNKTTLPYKLKGMDKIKKGEEDKLENWKGNHKSNSYVLSEKLNGVSCLIIFSEGKVNLYTRGDGVEGADISYLYGKIRNIPNVADFNPIAVRGELIIKDKTFNEKWKNEYKNSLSLIVSVVNSKTLKEPIKDIEFLAYEIVVSKNNEFEIERQFSTLKQLGFKTPYYQVVDSFTSDSLSELLQKRKEESEYDIDGIIVHDNRPYDRTNVSSSGNPSYAFAFKMLLEVATATVKNVEWNPSKWGVLKPRICIEPVKLCGITICHATGFNAGFIRDKKINRGSKLLITRSGDVIPYIVQVLTESLIGGSMPDIECEWNDTNIDLICKTENKEVCIQKLVHFFVSVGVKQINEGVIKKLYESGLDTIYKITSATKDDFLKVPTIKNKMADRLVSNLKTGLSLVDFADFLVGSGIFGMGIAKKKLQTLLSFYPDLIEKEPKYTLEEICKVEGFSEKTAKKIMEGIPMFNTFFQPLKPYVTFQSVKVKEIVGDKFKDKKFVFSKFRDEKLRQQIISLGGSVSDSVSSKTYAVVTKDKTDTSTKIDKAKANGVIVMSKEELESQL</sequence>
<evidence type="ECO:0000313" key="13">
    <source>
        <dbReference type="EMBL" id="QHU19961.1"/>
    </source>
</evidence>
<keyword evidence="5" id="KW-0479">Metal-binding</keyword>
<dbReference type="GO" id="GO:0046872">
    <property type="term" value="F:metal ion binding"/>
    <property type="evidence" value="ECO:0007669"/>
    <property type="project" value="UniProtKB-KW"/>
</dbReference>
<dbReference type="Pfam" id="PF14520">
    <property type="entry name" value="HHH_5"/>
    <property type="match status" value="1"/>
</dbReference>
<dbReference type="InterPro" id="IPR010994">
    <property type="entry name" value="RuvA_2-like"/>
</dbReference>